<dbReference type="Pfam" id="PF13174">
    <property type="entry name" value="TPR_6"/>
    <property type="match status" value="1"/>
</dbReference>
<dbReference type="Pfam" id="PF13432">
    <property type="entry name" value="TPR_16"/>
    <property type="match status" value="2"/>
</dbReference>
<sequence length="618" mass="69433">SYYGKGDLEMSLNWFQKTADLAAPSFVQPRLMIAMILLKQGRLDDSIAESKRIIKIDDSIAMAHNVLGSAYMAKGMYEAGMKEFDRAVKIDPKLVDVYIKKGLFNISKGRFKEAETELETSVQIAPDVLNTRLVLAAYYMRQKEYDKAVDTLKEGVGNKKTDAVLYNYIAAALMAGKKFDDALEYLYKAKGVDPDFFAPYFNIATYYAVRGNYRKATDEYKGVLSRDPGNLKANIKMAALLEMTGRDREALNYYKKAGQTKTPGGFMALANYYIQRKDTGKALGVLDEAIQTIPDNVPVRVLKGKVYLSEKRFEDALSVFEDLESISPQRAFPLIINAYIANREYKEALRKIEDKQKATPGNPELMAEAVRVHLIKGDFDKAMEIANRLIKQKPRSAYGYTVLAVVYMNKKNPDKAMEALKKGLSVDSRNVKARMMQASLYSRRGEDARAISIYKDIAKDNPGYVQAVFAEGRLYDQMGRKKDSVEKYRQVLEVAENYVPALNNLAYLYAEGYGSRADALKLALRAYSLVPSNGNVMDTLGYVFLKNDKVDEAMKMLEKAALLLPANPTVRYHLALAFRESGNAGAARENLERAIAMGSFSDEARARSLLDKWKGEER</sequence>
<name>A0A3B1CUL0_9ZZZZ</name>
<dbReference type="PROSITE" id="PS50005">
    <property type="entry name" value="TPR"/>
    <property type="match status" value="7"/>
</dbReference>
<dbReference type="InterPro" id="IPR011990">
    <property type="entry name" value="TPR-like_helical_dom_sf"/>
</dbReference>
<dbReference type="Pfam" id="PF13181">
    <property type="entry name" value="TPR_8"/>
    <property type="match status" value="1"/>
</dbReference>
<dbReference type="SMART" id="SM00028">
    <property type="entry name" value="TPR"/>
    <property type="match status" value="14"/>
</dbReference>
<dbReference type="AlphaFoldDB" id="A0A3B1CUL0"/>
<evidence type="ECO:0000256" key="2">
    <source>
        <dbReference type="ARBA" id="ARBA00022803"/>
    </source>
</evidence>
<evidence type="ECO:0000313" key="3">
    <source>
        <dbReference type="EMBL" id="VAX32072.1"/>
    </source>
</evidence>
<dbReference type="EMBL" id="UOGH01000231">
    <property type="protein sequence ID" value="VAX32072.1"/>
    <property type="molecule type" value="Genomic_DNA"/>
</dbReference>
<keyword evidence="1" id="KW-0677">Repeat</keyword>
<dbReference type="PANTHER" id="PTHR45586">
    <property type="entry name" value="TPR REPEAT-CONTAINING PROTEIN PA4667"/>
    <property type="match status" value="1"/>
</dbReference>
<dbReference type="InterPro" id="IPR014266">
    <property type="entry name" value="PEP-CTERM_TPR_PrsT"/>
</dbReference>
<keyword evidence="2" id="KW-0802">TPR repeat</keyword>
<protein>
    <submittedName>
        <fullName evidence="3">FIG140336: TPR domain protein</fullName>
    </submittedName>
</protein>
<reference evidence="3" key="1">
    <citation type="submission" date="2018-06" db="EMBL/GenBank/DDBJ databases">
        <authorList>
            <person name="Zhirakovskaya E."/>
        </authorList>
    </citation>
    <scope>NUCLEOTIDE SEQUENCE</scope>
</reference>
<evidence type="ECO:0000256" key="1">
    <source>
        <dbReference type="ARBA" id="ARBA00022737"/>
    </source>
</evidence>
<gene>
    <name evidence="3" type="ORF">MNBD_NITROSPIRAE02-1491</name>
</gene>
<dbReference type="InterPro" id="IPR051012">
    <property type="entry name" value="CellSynth/LPSAsmb/PSIAsmb"/>
</dbReference>
<feature type="non-terminal residue" evidence="3">
    <location>
        <position position="1"/>
    </location>
</feature>
<proteinExistence type="predicted"/>
<organism evidence="3">
    <name type="scientific">hydrothermal vent metagenome</name>
    <dbReference type="NCBI Taxonomy" id="652676"/>
    <lineage>
        <taxon>unclassified sequences</taxon>
        <taxon>metagenomes</taxon>
        <taxon>ecological metagenomes</taxon>
    </lineage>
</organism>
<dbReference type="InterPro" id="IPR019734">
    <property type="entry name" value="TPR_rpt"/>
</dbReference>
<dbReference type="PANTHER" id="PTHR45586:SF1">
    <property type="entry name" value="LIPOPOLYSACCHARIDE ASSEMBLY PROTEIN B"/>
    <property type="match status" value="1"/>
</dbReference>
<dbReference type="SUPFAM" id="SSF48452">
    <property type="entry name" value="TPR-like"/>
    <property type="match status" value="3"/>
</dbReference>
<dbReference type="NCBIfam" id="TIGR02917">
    <property type="entry name" value="PEP_TPR_lipo"/>
    <property type="match status" value="1"/>
</dbReference>
<dbReference type="Gene3D" id="1.25.40.10">
    <property type="entry name" value="Tetratricopeptide repeat domain"/>
    <property type="match status" value="2"/>
</dbReference>
<dbReference type="Pfam" id="PF14559">
    <property type="entry name" value="TPR_19"/>
    <property type="match status" value="3"/>
</dbReference>
<accession>A0A3B1CUL0</accession>